<keyword evidence="3" id="KW-1185">Reference proteome</keyword>
<evidence type="ECO:0000313" key="2">
    <source>
        <dbReference type="EMBL" id="PWK58926.1"/>
    </source>
</evidence>
<evidence type="ECO:0000313" key="3">
    <source>
        <dbReference type="Proteomes" id="UP000245390"/>
    </source>
</evidence>
<dbReference type="AlphaFoldDB" id="A0A316GG48"/>
<keyword evidence="1" id="KW-0812">Transmembrane</keyword>
<dbReference type="KEGG" id="salo:EF888_05170"/>
<comment type="caution">
    <text evidence="2">The sequence shown here is derived from an EMBL/GenBank/DDBJ whole genome shotgun (WGS) entry which is preliminary data.</text>
</comment>
<dbReference type="Proteomes" id="UP000245390">
    <property type="component" value="Unassembled WGS sequence"/>
</dbReference>
<dbReference type="RefSeq" id="WP_109757764.1">
    <property type="nucleotide sequence ID" value="NZ_QGGV01000001.1"/>
</dbReference>
<name>A0A316GG48_9RHOB</name>
<feature type="transmembrane region" description="Helical" evidence="1">
    <location>
        <begin position="12"/>
        <end position="33"/>
    </location>
</feature>
<feature type="transmembrane region" description="Helical" evidence="1">
    <location>
        <begin position="45"/>
        <end position="67"/>
    </location>
</feature>
<gene>
    <name evidence="2" type="ORF">C8D95_101746</name>
</gene>
<keyword evidence="1" id="KW-0472">Membrane</keyword>
<dbReference type="EMBL" id="QGGV01000001">
    <property type="protein sequence ID" value="PWK58926.1"/>
    <property type="molecule type" value="Genomic_DNA"/>
</dbReference>
<sequence>MMPPLVRLYVRETLLGLALGILFSMALVVLNIGNLRHLIDTVEGGWLAFLLLSFFNGIVFAGVQFGVRVMLMADPED</sequence>
<accession>A0A316GG48</accession>
<protein>
    <recommendedName>
        <fullName evidence="4">ABC transporter permease</fullName>
    </recommendedName>
</protein>
<organism evidence="2 3">
    <name type="scientific">Silicimonas algicola</name>
    <dbReference type="NCBI Taxonomy" id="1826607"/>
    <lineage>
        <taxon>Bacteria</taxon>
        <taxon>Pseudomonadati</taxon>
        <taxon>Pseudomonadota</taxon>
        <taxon>Alphaproteobacteria</taxon>
        <taxon>Rhodobacterales</taxon>
        <taxon>Paracoccaceae</taxon>
    </lineage>
</organism>
<keyword evidence="1" id="KW-1133">Transmembrane helix</keyword>
<dbReference type="OrthoDB" id="8115457at2"/>
<evidence type="ECO:0008006" key="4">
    <source>
        <dbReference type="Google" id="ProtNLM"/>
    </source>
</evidence>
<proteinExistence type="predicted"/>
<reference evidence="2 3" key="1">
    <citation type="submission" date="2018-05" db="EMBL/GenBank/DDBJ databases">
        <title>Genomic Encyclopedia of Type Strains, Phase IV (KMG-IV): sequencing the most valuable type-strain genomes for metagenomic binning, comparative biology and taxonomic classification.</title>
        <authorList>
            <person name="Goeker M."/>
        </authorList>
    </citation>
    <scope>NUCLEOTIDE SEQUENCE [LARGE SCALE GENOMIC DNA]</scope>
    <source>
        <strain evidence="2 3">DSM 103371</strain>
    </source>
</reference>
<evidence type="ECO:0000256" key="1">
    <source>
        <dbReference type="SAM" id="Phobius"/>
    </source>
</evidence>